<dbReference type="PANTHER" id="PTHR30346">
    <property type="entry name" value="TRANSCRIPTIONAL DUAL REGULATOR HCAR-RELATED"/>
    <property type="match status" value="1"/>
</dbReference>
<protein>
    <recommendedName>
        <fullName evidence="6">HTH-type transcriptional regulator TtuA</fullName>
    </recommendedName>
    <alternativeName>
        <fullName evidence="7">Tartrate utilization transcriptional regulator</fullName>
    </alternativeName>
</protein>
<sequence>MVALSVRHLASGPQMRFTLRQLEYFIATAEAGSITLASDRIHVSQPSISTAISQLEIELNTQLFLRRHAQGLSLTPAGQKLLLQAKAVIEQVQNLYTAASEATEQIRGTLSLGCLLTFAPMLLPEVSQSFKTAYPSVTIRPTVADHRTLLTRLERAELDIALSYDLLVPEGFEFTPLAELPPYVQVAETDPLAQRSAISLSELEEHEFILLDLPLSRDYFLGLFAAAGATPNIVAQIQHQEVIRTMVGNRYGYTLANVRPKNKAALDGKRLVGLRLSGEHKPMRIGLIRIGQQVSTRLVRTFEDHCRNLISDNYVPGMEAPILNLRRTDQS</sequence>
<comment type="similarity">
    <text evidence="1">Belongs to the LysR transcriptional regulatory family.</text>
</comment>
<dbReference type="GO" id="GO:0003677">
    <property type="term" value="F:DNA binding"/>
    <property type="evidence" value="ECO:0007669"/>
    <property type="project" value="UniProtKB-KW"/>
</dbReference>
<evidence type="ECO:0000256" key="5">
    <source>
        <dbReference type="ARBA" id="ARBA00054626"/>
    </source>
</evidence>
<keyword evidence="2" id="KW-0805">Transcription regulation</keyword>
<comment type="function">
    <text evidence="5">Transcriptional regulator of the ttuABCDE tartrate utilization operon.</text>
</comment>
<evidence type="ECO:0000313" key="9">
    <source>
        <dbReference type="EMBL" id="CAD0215329.1"/>
    </source>
</evidence>
<dbReference type="Proteomes" id="UP000528185">
    <property type="component" value="Unassembled WGS sequence"/>
</dbReference>
<dbReference type="Gene3D" id="3.40.190.10">
    <property type="entry name" value="Periplasmic binding protein-like II"/>
    <property type="match status" value="2"/>
</dbReference>
<dbReference type="GO" id="GO:0032993">
    <property type="term" value="C:protein-DNA complex"/>
    <property type="evidence" value="ECO:0007669"/>
    <property type="project" value="TreeGrafter"/>
</dbReference>
<dbReference type="SUPFAM" id="SSF46785">
    <property type="entry name" value="Winged helix' DNA-binding domain"/>
    <property type="match status" value="1"/>
</dbReference>
<dbReference type="InterPro" id="IPR000847">
    <property type="entry name" value="LysR_HTH_N"/>
</dbReference>
<accession>A0AAN2DET2</accession>
<dbReference type="PROSITE" id="PS50931">
    <property type="entry name" value="HTH_LYSR"/>
    <property type="match status" value="1"/>
</dbReference>
<dbReference type="PANTHER" id="PTHR30346:SF0">
    <property type="entry name" value="HCA OPERON TRANSCRIPTIONAL ACTIVATOR HCAR"/>
    <property type="match status" value="1"/>
</dbReference>
<evidence type="ECO:0000256" key="4">
    <source>
        <dbReference type="ARBA" id="ARBA00023163"/>
    </source>
</evidence>
<dbReference type="SUPFAM" id="SSF53850">
    <property type="entry name" value="Periplasmic binding protein-like II"/>
    <property type="match status" value="1"/>
</dbReference>
<dbReference type="InterPro" id="IPR036390">
    <property type="entry name" value="WH_DNA-bd_sf"/>
</dbReference>
<organism evidence="9 10">
    <name type="scientific">Rhizobium rhizogenes</name>
    <name type="common">Agrobacterium rhizogenes</name>
    <dbReference type="NCBI Taxonomy" id="359"/>
    <lineage>
        <taxon>Bacteria</taxon>
        <taxon>Pseudomonadati</taxon>
        <taxon>Pseudomonadota</taxon>
        <taxon>Alphaproteobacteria</taxon>
        <taxon>Hyphomicrobiales</taxon>
        <taxon>Rhizobiaceae</taxon>
        <taxon>Rhizobium/Agrobacterium group</taxon>
        <taxon>Rhizobium</taxon>
    </lineage>
</organism>
<name>A0AAN2DET2_RHIRH</name>
<dbReference type="Gene3D" id="1.10.10.10">
    <property type="entry name" value="Winged helix-like DNA-binding domain superfamily/Winged helix DNA-binding domain"/>
    <property type="match status" value="1"/>
</dbReference>
<dbReference type="Pfam" id="PF03466">
    <property type="entry name" value="LysR_substrate"/>
    <property type="match status" value="1"/>
</dbReference>
<reference evidence="9 10" key="1">
    <citation type="submission" date="2020-06" db="EMBL/GenBank/DDBJ databases">
        <authorList>
            <person name="De Coninck B."/>
            <person name="Ibrahim H."/>
        </authorList>
    </citation>
    <scope>NUCLEOTIDE SEQUENCE [LARGE SCALE GENOMIC DNA]</scope>
    <source>
        <strain evidence="9">Ag_rhizogenes_K599</strain>
    </source>
</reference>
<evidence type="ECO:0000256" key="1">
    <source>
        <dbReference type="ARBA" id="ARBA00009437"/>
    </source>
</evidence>
<feature type="domain" description="HTH lysR-type" evidence="8">
    <location>
        <begin position="17"/>
        <end position="75"/>
    </location>
</feature>
<dbReference type="AlphaFoldDB" id="A0AAN2DET2"/>
<keyword evidence="3" id="KW-0238">DNA-binding</keyword>
<gene>
    <name evidence="9" type="primary">hdfR_4</name>
    <name evidence="9" type="ORF">AGRHK599_LOCUS3574</name>
</gene>
<proteinExistence type="inferred from homology"/>
<dbReference type="Pfam" id="PF00126">
    <property type="entry name" value="HTH_1"/>
    <property type="match status" value="1"/>
</dbReference>
<evidence type="ECO:0000256" key="3">
    <source>
        <dbReference type="ARBA" id="ARBA00023125"/>
    </source>
</evidence>
<evidence type="ECO:0000256" key="7">
    <source>
        <dbReference type="ARBA" id="ARBA00083243"/>
    </source>
</evidence>
<evidence type="ECO:0000313" key="10">
    <source>
        <dbReference type="Proteomes" id="UP000528185"/>
    </source>
</evidence>
<dbReference type="GO" id="GO:0003700">
    <property type="term" value="F:DNA-binding transcription factor activity"/>
    <property type="evidence" value="ECO:0007669"/>
    <property type="project" value="InterPro"/>
</dbReference>
<evidence type="ECO:0000256" key="2">
    <source>
        <dbReference type="ARBA" id="ARBA00023015"/>
    </source>
</evidence>
<keyword evidence="4" id="KW-0804">Transcription</keyword>
<dbReference type="InterPro" id="IPR005119">
    <property type="entry name" value="LysR_subst-bd"/>
</dbReference>
<dbReference type="PRINTS" id="PR00039">
    <property type="entry name" value="HTHLYSR"/>
</dbReference>
<comment type="caution">
    <text evidence="9">The sequence shown here is derived from an EMBL/GenBank/DDBJ whole genome shotgun (WGS) entry which is preliminary data.</text>
</comment>
<dbReference type="InterPro" id="IPR036388">
    <property type="entry name" value="WH-like_DNA-bd_sf"/>
</dbReference>
<evidence type="ECO:0000259" key="8">
    <source>
        <dbReference type="PROSITE" id="PS50931"/>
    </source>
</evidence>
<dbReference type="EMBL" id="CAICSX020000002">
    <property type="protein sequence ID" value="CAD0215329.1"/>
    <property type="molecule type" value="Genomic_DNA"/>
</dbReference>
<evidence type="ECO:0000256" key="6">
    <source>
        <dbReference type="ARBA" id="ARBA00067332"/>
    </source>
</evidence>
<dbReference type="FunFam" id="1.10.10.10:FF:000001">
    <property type="entry name" value="LysR family transcriptional regulator"/>
    <property type="match status" value="1"/>
</dbReference>